<dbReference type="SUPFAM" id="SSF55186">
    <property type="entry name" value="ThrRS/AlaRS common domain"/>
    <property type="match status" value="1"/>
</dbReference>
<dbReference type="GO" id="GO:0005829">
    <property type="term" value="C:cytosol"/>
    <property type="evidence" value="ECO:0007669"/>
    <property type="project" value="TreeGrafter"/>
</dbReference>
<dbReference type="EMBL" id="LJUI01000188">
    <property type="protein sequence ID" value="KPK65201.1"/>
    <property type="molecule type" value="Genomic_DNA"/>
</dbReference>
<dbReference type="Proteomes" id="UP000051717">
    <property type="component" value="Unassembled WGS sequence"/>
</dbReference>
<feature type="non-terminal residue" evidence="14">
    <location>
        <position position="584"/>
    </location>
</feature>
<dbReference type="HAMAP" id="MF_00036_B">
    <property type="entry name" value="Ala_tRNA_synth_B"/>
    <property type="match status" value="1"/>
</dbReference>
<evidence type="ECO:0000256" key="8">
    <source>
        <dbReference type="ARBA" id="ARBA00022840"/>
    </source>
</evidence>
<dbReference type="InterPro" id="IPR018165">
    <property type="entry name" value="Ala-tRNA-synth_IIc_core"/>
</dbReference>
<gene>
    <name evidence="14" type="ORF">AMJ82_12440</name>
</gene>
<dbReference type="PRINTS" id="PR00980">
    <property type="entry name" value="TRNASYNTHALA"/>
</dbReference>
<evidence type="ECO:0000256" key="10">
    <source>
        <dbReference type="ARBA" id="ARBA00022917"/>
    </source>
</evidence>
<dbReference type="PROSITE" id="PS50860">
    <property type="entry name" value="AA_TRNA_LIGASE_II_ALA"/>
    <property type="match status" value="1"/>
</dbReference>
<dbReference type="PANTHER" id="PTHR11777:SF9">
    <property type="entry name" value="ALANINE--TRNA LIGASE, CYTOPLASMIC"/>
    <property type="match status" value="1"/>
</dbReference>
<dbReference type="InterPro" id="IPR045864">
    <property type="entry name" value="aa-tRNA-synth_II/BPL/LPL"/>
</dbReference>
<evidence type="ECO:0000256" key="3">
    <source>
        <dbReference type="ARBA" id="ARBA00013168"/>
    </source>
</evidence>
<dbReference type="Gene3D" id="3.30.930.10">
    <property type="entry name" value="Bira Bifunctional Protein, Domain 2"/>
    <property type="match status" value="1"/>
</dbReference>
<dbReference type="InterPro" id="IPR023033">
    <property type="entry name" value="Ala_tRNA_ligase_euk/bac"/>
</dbReference>
<keyword evidence="11 14" id="KW-0030">Aminoacyl-tRNA synthetase</keyword>
<dbReference type="Pfam" id="PF01411">
    <property type="entry name" value="tRNA-synt_2c"/>
    <property type="match status" value="1"/>
</dbReference>
<evidence type="ECO:0000256" key="7">
    <source>
        <dbReference type="ARBA" id="ARBA00022741"/>
    </source>
</evidence>
<proteinExistence type="inferred from homology"/>
<protein>
    <recommendedName>
        <fullName evidence="4 12">Alanine--tRNA ligase</fullName>
        <ecNumber evidence="3 12">6.1.1.7</ecNumber>
    </recommendedName>
</protein>
<dbReference type="GO" id="GO:0005524">
    <property type="term" value="F:ATP binding"/>
    <property type="evidence" value="ECO:0007669"/>
    <property type="project" value="UniProtKB-KW"/>
</dbReference>
<comment type="caution">
    <text evidence="14">The sequence shown here is derived from an EMBL/GenBank/DDBJ whole genome shotgun (WGS) entry which is preliminary data.</text>
</comment>
<dbReference type="PANTHER" id="PTHR11777">
    <property type="entry name" value="ALANYL-TRNA SYNTHETASE"/>
    <property type="match status" value="1"/>
</dbReference>
<feature type="domain" description="Alanyl-transfer RNA synthetases family profile" evidence="13">
    <location>
        <begin position="1"/>
        <end position="584"/>
    </location>
</feature>
<evidence type="ECO:0000256" key="12">
    <source>
        <dbReference type="NCBIfam" id="TIGR00344"/>
    </source>
</evidence>
<dbReference type="GO" id="GO:0000049">
    <property type="term" value="F:tRNA binding"/>
    <property type="evidence" value="ECO:0007669"/>
    <property type="project" value="UniProtKB-KW"/>
</dbReference>
<evidence type="ECO:0000256" key="4">
    <source>
        <dbReference type="ARBA" id="ARBA00017959"/>
    </source>
</evidence>
<dbReference type="Gene3D" id="3.30.980.10">
    <property type="entry name" value="Threonyl-trna Synthetase, Chain A, domain 2"/>
    <property type="match status" value="1"/>
</dbReference>
<dbReference type="FunFam" id="3.30.930.10:FF:000004">
    <property type="entry name" value="Alanine--tRNA ligase"/>
    <property type="match status" value="1"/>
</dbReference>
<dbReference type="GO" id="GO:0004813">
    <property type="term" value="F:alanine-tRNA ligase activity"/>
    <property type="evidence" value="ECO:0007669"/>
    <property type="project" value="UniProtKB-UniRule"/>
</dbReference>
<evidence type="ECO:0000313" key="15">
    <source>
        <dbReference type="Proteomes" id="UP000051717"/>
    </source>
</evidence>
<evidence type="ECO:0000256" key="5">
    <source>
        <dbReference type="ARBA" id="ARBA00022555"/>
    </source>
</evidence>
<keyword evidence="8" id="KW-0067">ATP-binding</keyword>
<dbReference type="SUPFAM" id="SSF55681">
    <property type="entry name" value="Class II aaRS and biotin synthetases"/>
    <property type="match status" value="1"/>
</dbReference>
<dbReference type="Gene3D" id="2.40.30.130">
    <property type="match status" value="1"/>
</dbReference>
<comment type="cofactor">
    <cofactor evidence="1">
        <name>Zn(2+)</name>
        <dbReference type="ChEBI" id="CHEBI:29105"/>
    </cofactor>
</comment>
<organism evidence="14 15">
    <name type="scientific">candidate division TA06 bacterium SM23_40</name>
    <dbReference type="NCBI Taxonomy" id="1703774"/>
    <lineage>
        <taxon>Bacteria</taxon>
        <taxon>Bacteria division TA06</taxon>
    </lineage>
</organism>
<dbReference type="InterPro" id="IPR018162">
    <property type="entry name" value="Ala-tRNA-ligase_IIc_anticod-bd"/>
</dbReference>
<evidence type="ECO:0000259" key="13">
    <source>
        <dbReference type="PROSITE" id="PS50860"/>
    </source>
</evidence>
<dbReference type="InterPro" id="IPR018163">
    <property type="entry name" value="Thr/Ala-tRNA-synth_IIc_edit"/>
</dbReference>
<dbReference type="InterPro" id="IPR009000">
    <property type="entry name" value="Transl_B-barrel_sf"/>
</dbReference>
<evidence type="ECO:0000256" key="2">
    <source>
        <dbReference type="ARBA" id="ARBA00008226"/>
    </source>
</evidence>
<dbReference type="InterPro" id="IPR002318">
    <property type="entry name" value="Ala-tRNA-lgiase_IIc"/>
</dbReference>
<dbReference type="InterPro" id="IPR050058">
    <property type="entry name" value="Ala-tRNA_ligase"/>
</dbReference>
<comment type="similarity">
    <text evidence="2">Belongs to the class-II aminoacyl-tRNA synthetase family.</text>
</comment>
<dbReference type="SUPFAM" id="SSF50447">
    <property type="entry name" value="Translation proteins"/>
    <property type="match status" value="1"/>
</dbReference>
<evidence type="ECO:0000256" key="11">
    <source>
        <dbReference type="ARBA" id="ARBA00023146"/>
    </source>
</evidence>
<dbReference type="InterPro" id="IPR018164">
    <property type="entry name" value="Ala-tRNA-synth_IIc_N"/>
</dbReference>
<dbReference type="GO" id="GO:0006419">
    <property type="term" value="P:alanyl-tRNA aminoacylation"/>
    <property type="evidence" value="ECO:0007669"/>
    <property type="project" value="UniProtKB-UniRule"/>
</dbReference>
<dbReference type="EC" id="6.1.1.7" evidence="3 12"/>
<dbReference type="GO" id="GO:0002161">
    <property type="term" value="F:aminoacyl-tRNA deacylase activity"/>
    <property type="evidence" value="ECO:0007669"/>
    <property type="project" value="TreeGrafter"/>
</dbReference>
<dbReference type="NCBIfam" id="TIGR00344">
    <property type="entry name" value="alaS"/>
    <property type="match status" value="1"/>
</dbReference>
<keyword evidence="5" id="KW-0820">tRNA-binding</keyword>
<sequence length="584" mass="65131">MTTAEIRRAFLEFFAERGHTIVPSSSLVPRGDPTLLFTNAGMVQFKPLWAGTVPLPYTRAASVQKCLRLSDLDEVGTSIKHDTFFEMLGNFSFGDYFKREAIEWGWEFMRDVAGVPPEQMAVSVHDSDDEAYDVWRGVIGLDPAKIARLGDEDNFWGPAGATGACGPCSEIFYDRGPEYGCRRATCGVGCDCDRFFEVYNIVFPQFDQDEDGHRHALKNRGIDTGLGLERLALVLQGVETIFDIDVFAPIVEMAIEIAGIDRQAEGKNLRALRIVADHARALSFAIADGVLPANEGRGYVVRRLLRRAVRQGRILGIHEPFLYRLAGVVVDVMGDAYSELRERQEQIALVIHSEEERFFNTLEQGIMIFERVALEAKRSGAQQIPGDAAFRLYDTYGFPVDLTREMAQDYGLGVEIEGFERAMAEQREKAKAASKFESEAAAGTWEEFRHCPSVEFVGYETLEAKAMIARWRRHDTQSVAIVLDRTPFYAEAGGQVGDTGTIRGEGFEVRITDTVYEDDVVVHIGTLVRGQITDEEVVASVDGSRRQGIARSHTATHLLQAALREVLGDHVHQEGSYVESDRLR</sequence>
<evidence type="ECO:0000256" key="1">
    <source>
        <dbReference type="ARBA" id="ARBA00001947"/>
    </source>
</evidence>
<evidence type="ECO:0000256" key="6">
    <source>
        <dbReference type="ARBA" id="ARBA00022598"/>
    </source>
</evidence>
<evidence type="ECO:0000313" key="14">
    <source>
        <dbReference type="EMBL" id="KPK65201.1"/>
    </source>
</evidence>
<evidence type="ECO:0000256" key="9">
    <source>
        <dbReference type="ARBA" id="ARBA00022884"/>
    </source>
</evidence>
<name>A0A0S8FY01_UNCT6</name>
<dbReference type="CDD" id="cd00673">
    <property type="entry name" value="AlaRS_core"/>
    <property type="match status" value="1"/>
</dbReference>
<reference evidence="14 15" key="1">
    <citation type="journal article" date="2015" name="Microbiome">
        <title>Genomic resolution of linkages in carbon, nitrogen, and sulfur cycling among widespread estuary sediment bacteria.</title>
        <authorList>
            <person name="Baker B.J."/>
            <person name="Lazar C.S."/>
            <person name="Teske A.P."/>
            <person name="Dick G.J."/>
        </authorList>
    </citation>
    <scope>NUCLEOTIDE SEQUENCE [LARGE SCALE GENOMIC DNA]</scope>
    <source>
        <strain evidence="14">SM23_40</strain>
    </source>
</reference>
<keyword evidence="9" id="KW-0694">RNA-binding</keyword>
<dbReference type="AlphaFoldDB" id="A0A0S8FY01"/>
<keyword evidence="10" id="KW-0648">Protein biosynthesis</keyword>
<keyword evidence="7" id="KW-0547">Nucleotide-binding</keyword>
<accession>A0A0S8FY01</accession>
<dbReference type="SUPFAM" id="SSF101353">
    <property type="entry name" value="Putative anticodon-binding domain of alanyl-tRNA synthetase (AlaRS)"/>
    <property type="match status" value="1"/>
</dbReference>
<keyword evidence="6" id="KW-0436">Ligase</keyword>